<dbReference type="EMBL" id="FUYA01000001">
    <property type="protein sequence ID" value="SKA63877.1"/>
    <property type="molecule type" value="Genomic_DNA"/>
</dbReference>
<name>A0A1T4VG17_9BACT</name>
<sequence>MKMGAFLFFAFISGILLYRPMRGSIFDNSVNTDLSNIYNH</sequence>
<dbReference type="Proteomes" id="UP000189733">
    <property type="component" value="Unassembled WGS sequence"/>
</dbReference>
<protein>
    <submittedName>
        <fullName evidence="1">Uncharacterized protein</fullName>
    </submittedName>
</protein>
<keyword evidence="2" id="KW-1185">Reference proteome</keyword>
<evidence type="ECO:0000313" key="2">
    <source>
        <dbReference type="Proteomes" id="UP000189733"/>
    </source>
</evidence>
<evidence type="ECO:0000313" key="1">
    <source>
        <dbReference type="EMBL" id="SKA63877.1"/>
    </source>
</evidence>
<gene>
    <name evidence="1" type="ORF">SAMN02745702_00231</name>
</gene>
<reference evidence="1 2" key="1">
    <citation type="submission" date="2017-02" db="EMBL/GenBank/DDBJ databases">
        <authorList>
            <person name="Peterson S.W."/>
        </authorList>
    </citation>
    <scope>NUCLEOTIDE SEQUENCE [LARGE SCALE GENOMIC DNA]</scope>
    <source>
        <strain evidence="1 2">DSM 18034</strain>
    </source>
</reference>
<organism evidence="1 2">
    <name type="scientific">Desulfobaculum bizertense DSM 18034</name>
    <dbReference type="NCBI Taxonomy" id="1121442"/>
    <lineage>
        <taxon>Bacteria</taxon>
        <taxon>Pseudomonadati</taxon>
        <taxon>Thermodesulfobacteriota</taxon>
        <taxon>Desulfovibrionia</taxon>
        <taxon>Desulfovibrionales</taxon>
        <taxon>Desulfovibrionaceae</taxon>
        <taxon>Desulfobaculum</taxon>
    </lineage>
</organism>
<proteinExistence type="predicted"/>
<dbReference type="AlphaFoldDB" id="A0A1T4VG17"/>
<accession>A0A1T4VG17</accession>
<dbReference type="STRING" id="1121442.SAMN02745702_00231"/>